<reference evidence="2 3" key="1">
    <citation type="journal article" date="2007" name="Int. J. Syst. Evol. Microbiol.">
        <title>Paenibacillus ginsengarvi sp. nov., isolated from soil from ginseng cultivation.</title>
        <authorList>
            <person name="Yoon M.H."/>
            <person name="Ten L.N."/>
            <person name="Im W.T."/>
        </authorList>
    </citation>
    <scope>NUCLEOTIDE SEQUENCE [LARGE SCALE GENOMIC DNA]</scope>
    <source>
        <strain evidence="2 3">KCTC 13059</strain>
    </source>
</reference>
<comment type="caution">
    <text evidence="2">The sequence shown here is derived from an EMBL/GenBank/DDBJ whole genome shotgun (WGS) entry which is preliminary data.</text>
</comment>
<evidence type="ECO:0000256" key="1">
    <source>
        <dbReference type="SAM" id="MobiDB-lite"/>
    </source>
</evidence>
<organism evidence="2 3">
    <name type="scientific">Paenibacillus ginsengarvi</name>
    <dbReference type="NCBI Taxonomy" id="400777"/>
    <lineage>
        <taxon>Bacteria</taxon>
        <taxon>Bacillati</taxon>
        <taxon>Bacillota</taxon>
        <taxon>Bacilli</taxon>
        <taxon>Bacillales</taxon>
        <taxon>Paenibacillaceae</taxon>
        <taxon>Paenibacillus</taxon>
    </lineage>
</organism>
<dbReference type="OrthoDB" id="2990381at2"/>
<evidence type="ECO:0000313" key="2">
    <source>
        <dbReference type="EMBL" id="RKN80441.1"/>
    </source>
</evidence>
<accession>A0A3B0C6D9</accession>
<dbReference type="Pfam" id="PF06949">
    <property type="entry name" value="DUF1292"/>
    <property type="match status" value="1"/>
</dbReference>
<dbReference type="EMBL" id="RBAH01000015">
    <property type="protein sequence ID" value="RKN80441.1"/>
    <property type="molecule type" value="Genomic_DNA"/>
</dbReference>
<feature type="region of interest" description="Disordered" evidence="1">
    <location>
        <begin position="1"/>
        <end position="29"/>
    </location>
</feature>
<proteinExistence type="predicted"/>
<sequence length="126" mass="14526">MGRSGRNVQHARCRGRGRGRQVSEQSEWAQVEEARTLRDKYGDQIELTDEQDEAVVHRILAEFRHEGSLYAVLQSKELKKDKEVAIFKVTQAADGELTLETIEDDDEWETVSELYDEMSFPGQDRP</sequence>
<dbReference type="InterPro" id="IPR009711">
    <property type="entry name" value="UPF0473"/>
</dbReference>
<dbReference type="Proteomes" id="UP000282311">
    <property type="component" value="Unassembled WGS sequence"/>
</dbReference>
<dbReference type="AlphaFoldDB" id="A0A3B0C6D9"/>
<keyword evidence="3" id="KW-1185">Reference proteome</keyword>
<protein>
    <submittedName>
        <fullName evidence="2">DUF1292 domain-containing protein</fullName>
    </submittedName>
</protein>
<name>A0A3B0C6D9_9BACL</name>
<evidence type="ECO:0000313" key="3">
    <source>
        <dbReference type="Proteomes" id="UP000282311"/>
    </source>
</evidence>
<gene>
    <name evidence="2" type="ORF">D7M11_20055</name>
</gene>
<feature type="compositionally biased region" description="Basic residues" evidence="1">
    <location>
        <begin position="9"/>
        <end position="19"/>
    </location>
</feature>